<dbReference type="Pfam" id="PF00098">
    <property type="entry name" value="zf-CCHC"/>
    <property type="match status" value="1"/>
</dbReference>
<dbReference type="Gene3D" id="4.10.60.10">
    <property type="entry name" value="Zinc finger, CCHC-type"/>
    <property type="match status" value="1"/>
</dbReference>
<name>A0AAV3RZD1_LITER</name>
<feature type="domain" description="CCHC-type" evidence="2">
    <location>
        <begin position="21"/>
        <end position="35"/>
    </location>
</feature>
<dbReference type="InterPro" id="IPR036875">
    <property type="entry name" value="Znf_CCHC_sf"/>
</dbReference>
<dbReference type="EMBL" id="BAABME010013731">
    <property type="protein sequence ID" value="GAA0186473.1"/>
    <property type="molecule type" value="Genomic_DNA"/>
</dbReference>
<sequence>MRLLEEHQFNRGTRSRRDITCYKCQQKGHYRSECRGGKGYEGNKNFCLTAGNEKRRVEWVLDSGCSTHMTGDKSLFSNITDCDDESVTLGDSG</sequence>
<evidence type="ECO:0000313" key="3">
    <source>
        <dbReference type="EMBL" id="GAA0186473.1"/>
    </source>
</evidence>
<keyword evidence="4" id="KW-1185">Reference proteome</keyword>
<dbReference type="Proteomes" id="UP001454036">
    <property type="component" value="Unassembled WGS sequence"/>
</dbReference>
<keyword evidence="1" id="KW-0479">Metal-binding</keyword>
<evidence type="ECO:0000256" key="1">
    <source>
        <dbReference type="PROSITE-ProRule" id="PRU00047"/>
    </source>
</evidence>
<accession>A0AAV3RZD1</accession>
<dbReference type="SUPFAM" id="SSF57756">
    <property type="entry name" value="Retrovirus zinc finger-like domains"/>
    <property type="match status" value="1"/>
</dbReference>
<dbReference type="Pfam" id="PF22936">
    <property type="entry name" value="Pol_BBD"/>
    <property type="match status" value="1"/>
</dbReference>
<proteinExistence type="predicted"/>
<organism evidence="3 4">
    <name type="scientific">Lithospermum erythrorhizon</name>
    <name type="common">Purple gromwell</name>
    <name type="synonym">Lithospermum officinale var. erythrorhizon</name>
    <dbReference type="NCBI Taxonomy" id="34254"/>
    <lineage>
        <taxon>Eukaryota</taxon>
        <taxon>Viridiplantae</taxon>
        <taxon>Streptophyta</taxon>
        <taxon>Embryophyta</taxon>
        <taxon>Tracheophyta</taxon>
        <taxon>Spermatophyta</taxon>
        <taxon>Magnoliopsida</taxon>
        <taxon>eudicotyledons</taxon>
        <taxon>Gunneridae</taxon>
        <taxon>Pentapetalae</taxon>
        <taxon>asterids</taxon>
        <taxon>lamiids</taxon>
        <taxon>Boraginales</taxon>
        <taxon>Boraginaceae</taxon>
        <taxon>Boraginoideae</taxon>
        <taxon>Lithospermeae</taxon>
        <taxon>Lithospermum</taxon>
    </lineage>
</organism>
<keyword evidence="1" id="KW-0863">Zinc-finger</keyword>
<dbReference type="InterPro" id="IPR054722">
    <property type="entry name" value="PolX-like_BBD"/>
</dbReference>
<evidence type="ECO:0000259" key="2">
    <source>
        <dbReference type="PROSITE" id="PS50158"/>
    </source>
</evidence>
<reference evidence="3 4" key="1">
    <citation type="submission" date="2024-01" db="EMBL/GenBank/DDBJ databases">
        <title>The complete chloroplast genome sequence of Lithospermum erythrorhizon: insights into the phylogenetic relationship among Boraginaceae species and the maternal lineages of purple gromwells.</title>
        <authorList>
            <person name="Okada T."/>
            <person name="Watanabe K."/>
        </authorList>
    </citation>
    <scope>NUCLEOTIDE SEQUENCE [LARGE SCALE GENOMIC DNA]</scope>
</reference>
<dbReference type="InterPro" id="IPR001878">
    <property type="entry name" value="Znf_CCHC"/>
</dbReference>
<dbReference type="AlphaFoldDB" id="A0AAV3RZD1"/>
<protein>
    <recommendedName>
        <fullName evidence="2">CCHC-type domain-containing protein</fullName>
    </recommendedName>
</protein>
<dbReference type="PROSITE" id="PS50158">
    <property type="entry name" value="ZF_CCHC"/>
    <property type="match status" value="1"/>
</dbReference>
<keyword evidence="1" id="KW-0862">Zinc</keyword>
<comment type="caution">
    <text evidence="3">The sequence shown here is derived from an EMBL/GenBank/DDBJ whole genome shotgun (WGS) entry which is preliminary data.</text>
</comment>
<dbReference type="GO" id="GO:0008270">
    <property type="term" value="F:zinc ion binding"/>
    <property type="evidence" value="ECO:0007669"/>
    <property type="project" value="UniProtKB-KW"/>
</dbReference>
<dbReference type="GO" id="GO:0003676">
    <property type="term" value="F:nucleic acid binding"/>
    <property type="evidence" value="ECO:0007669"/>
    <property type="project" value="InterPro"/>
</dbReference>
<gene>
    <name evidence="3" type="ORF">LIER_33761</name>
</gene>
<evidence type="ECO:0000313" key="4">
    <source>
        <dbReference type="Proteomes" id="UP001454036"/>
    </source>
</evidence>